<evidence type="ECO:0000259" key="2">
    <source>
        <dbReference type="Pfam" id="PF07995"/>
    </source>
</evidence>
<keyword evidence="1" id="KW-0732">Signal</keyword>
<comment type="caution">
    <text evidence="3">The sequence shown here is derived from an EMBL/GenBank/DDBJ whole genome shotgun (WGS) entry which is preliminary data.</text>
</comment>
<dbReference type="InterPro" id="IPR011042">
    <property type="entry name" value="6-blade_b-propeller_TolB-like"/>
</dbReference>
<proteinExistence type="predicted"/>
<dbReference type="PANTHER" id="PTHR19328">
    <property type="entry name" value="HEDGEHOG-INTERACTING PROTEIN"/>
    <property type="match status" value="1"/>
</dbReference>
<dbReference type="RefSeq" id="WP_006997638.1">
    <property type="nucleotide sequence ID" value="NZ_CH724130.1"/>
</dbReference>
<evidence type="ECO:0000256" key="1">
    <source>
        <dbReference type="SAM" id="SignalP"/>
    </source>
</evidence>
<dbReference type="HOGENOM" id="CLU_024435_3_1_5"/>
<dbReference type="PANTHER" id="PTHR19328:SF40">
    <property type="entry name" value="BLL0591 PROTEIN"/>
    <property type="match status" value="1"/>
</dbReference>
<dbReference type="InterPro" id="IPR011041">
    <property type="entry name" value="Quinoprot_gluc/sorb_DH_b-prop"/>
</dbReference>
<feature type="signal peptide" evidence="1">
    <location>
        <begin position="1"/>
        <end position="23"/>
    </location>
</feature>
<accession>Q1V127</accession>
<dbReference type="Proteomes" id="UP000005306">
    <property type="component" value="Unassembled WGS sequence"/>
</dbReference>
<reference evidence="3 4" key="1">
    <citation type="submission" date="2006-04" db="EMBL/GenBank/DDBJ databases">
        <authorList>
            <person name="Giovannoni S.J."/>
            <person name="Cho J.-C."/>
            <person name="Ferriera S."/>
            <person name="Johnson J."/>
            <person name="Kravitz S."/>
            <person name="Halpern A."/>
            <person name="Remington K."/>
            <person name="Beeson K."/>
            <person name="Tran B."/>
            <person name="Rogers Y.-H."/>
            <person name="Friedman R."/>
            <person name="Venter J.C."/>
        </authorList>
    </citation>
    <scope>NUCLEOTIDE SEQUENCE [LARGE SCALE GENOMIC DNA]</scope>
    <source>
        <strain evidence="3 4">HTCC1002</strain>
    </source>
</reference>
<dbReference type="AlphaFoldDB" id="Q1V127"/>
<gene>
    <name evidence="3" type="ORF">PU1002_05001</name>
</gene>
<dbReference type="EMBL" id="AAPV01000001">
    <property type="protein sequence ID" value="EAS85051.1"/>
    <property type="molecule type" value="Genomic_DNA"/>
</dbReference>
<dbReference type="InterPro" id="IPR012938">
    <property type="entry name" value="Glc/Sorbosone_DH"/>
</dbReference>
<sequence length="428" mass="47384">MKKILSTLSTFLFVSSIATSVFAAGDEATIKKLSSMYKSGDATQAIVIPQDTKFAANVKKNILPNINLPAGFSISVFAIVPDARHMAVARNKTTVWIGTRKDKVWQATDRDMDDIADTVEQFAPTVKFDIPNGVCFSDDGHLYVAERNRVLWFPAAEYFMESPDTVAVPIIDQGNLIPVEEESYNHTARVCAVNKADNKLYVSLGQPHNVAPADKLDLYQETGIGGMISFNRFPGDLDRKVVATGIRNSVGHAFNPKDGSLWFTDNQVDGMGDETPPGELNRMPKMGMWYGHPYTGGGEVRTNEYKGQTIPKKDADRYVKPQVEMVAHAADLGMMFYTGKQFPKKYHNAIFSAQHGSWNAVKPRGARVMVTYLDSKGNAKKTEPFADGWMTEMGTYLGRPVDVQQYFDGSILVSDDKAGVVYRIKYEG</sequence>
<name>Q1V127_PELU1</name>
<feature type="chain" id="PRO_5004196906" evidence="1">
    <location>
        <begin position="24"/>
        <end position="428"/>
    </location>
</feature>
<evidence type="ECO:0000313" key="3">
    <source>
        <dbReference type="EMBL" id="EAS85051.1"/>
    </source>
</evidence>
<dbReference type="Pfam" id="PF07995">
    <property type="entry name" value="GSDH"/>
    <property type="match status" value="1"/>
</dbReference>
<dbReference type="Gene3D" id="2.120.10.30">
    <property type="entry name" value="TolB, C-terminal domain"/>
    <property type="match status" value="1"/>
</dbReference>
<feature type="domain" description="Glucose/Sorbosone dehydrogenase" evidence="2">
    <location>
        <begin position="184"/>
        <end position="416"/>
    </location>
</feature>
<protein>
    <submittedName>
        <fullName evidence="3">L-sorbosone dehydrogenase, putative</fullName>
    </submittedName>
</protein>
<evidence type="ECO:0000313" key="4">
    <source>
        <dbReference type="Proteomes" id="UP000005306"/>
    </source>
</evidence>
<organism evidence="3 4">
    <name type="scientific">Pelagibacter ubique (strain HTCC1002)</name>
    <dbReference type="NCBI Taxonomy" id="314261"/>
    <lineage>
        <taxon>Bacteria</taxon>
        <taxon>Pseudomonadati</taxon>
        <taxon>Pseudomonadota</taxon>
        <taxon>Alphaproteobacteria</taxon>
        <taxon>Candidatus Pelagibacterales</taxon>
        <taxon>Candidatus Pelagibacteraceae</taxon>
        <taxon>Candidatus Pelagibacter</taxon>
    </lineage>
</organism>
<dbReference type="SUPFAM" id="SSF50952">
    <property type="entry name" value="Soluble quinoprotein glucose dehydrogenase"/>
    <property type="match status" value="1"/>
</dbReference>